<dbReference type="Gene3D" id="3.10.200.10">
    <property type="entry name" value="Alpha carbonic anhydrase"/>
    <property type="match status" value="1"/>
</dbReference>
<reference evidence="4" key="1">
    <citation type="submission" date="2024-04" db="EMBL/GenBank/DDBJ databases">
        <authorList>
            <consortium name="Molecular Ecology Group"/>
        </authorList>
    </citation>
    <scope>NUCLEOTIDE SEQUENCE</scope>
</reference>
<evidence type="ECO:0000259" key="3">
    <source>
        <dbReference type="PROSITE" id="PS51144"/>
    </source>
</evidence>
<dbReference type="InterPro" id="IPR023561">
    <property type="entry name" value="Carbonic_anhydrase_a-class"/>
</dbReference>
<dbReference type="Proteomes" id="UP001497644">
    <property type="component" value="Chromosome 4"/>
</dbReference>
<gene>
    <name evidence="4" type="ORF">LPLAT_LOCUS8623</name>
</gene>
<dbReference type="GO" id="GO:0005737">
    <property type="term" value="C:cytoplasm"/>
    <property type="evidence" value="ECO:0007669"/>
    <property type="project" value="TreeGrafter"/>
</dbReference>
<keyword evidence="2" id="KW-0732">Signal</keyword>
<dbReference type="SUPFAM" id="SSF51069">
    <property type="entry name" value="Carbonic anhydrase"/>
    <property type="match status" value="1"/>
</dbReference>
<keyword evidence="5" id="KW-1185">Reference proteome</keyword>
<dbReference type="SMART" id="SM01057">
    <property type="entry name" value="Carb_anhydrase"/>
    <property type="match status" value="1"/>
</dbReference>
<dbReference type="InterPro" id="IPR036398">
    <property type="entry name" value="CA_dom_sf"/>
</dbReference>
<dbReference type="InterPro" id="IPR001148">
    <property type="entry name" value="CA_dom"/>
</dbReference>
<name>A0AAV2NUH8_9HYME</name>
<dbReference type="Pfam" id="PF00194">
    <property type="entry name" value="Carb_anhydrase"/>
    <property type="match status" value="1"/>
</dbReference>
<evidence type="ECO:0000256" key="1">
    <source>
        <dbReference type="ARBA" id="ARBA00010718"/>
    </source>
</evidence>
<feature type="chain" id="PRO_5043539437" description="Alpha-carbonic anhydrase domain-containing protein" evidence="2">
    <location>
        <begin position="24"/>
        <end position="301"/>
    </location>
</feature>
<dbReference type="PROSITE" id="PS51144">
    <property type="entry name" value="ALPHA_CA_2"/>
    <property type="match status" value="1"/>
</dbReference>
<dbReference type="PANTHER" id="PTHR18952">
    <property type="entry name" value="CARBONIC ANHYDRASE"/>
    <property type="match status" value="1"/>
</dbReference>
<dbReference type="GO" id="GO:0004089">
    <property type="term" value="F:carbonate dehydratase activity"/>
    <property type="evidence" value="ECO:0007669"/>
    <property type="project" value="InterPro"/>
</dbReference>
<protein>
    <recommendedName>
        <fullName evidence="3">Alpha-carbonic anhydrase domain-containing protein</fullName>
    </recommendedName>
</protein>
<dbReference type="AlphaFoldDB" id="A0AAV2NUH8"/>
<evidence type="ECO:0000313" key="4">
    <source>
        <dbReference type="EMBL" id="CAL1682740.1"/>
    </source>
</evidence>
<feature type="domain" description="Alpha-carbonic anhydrase" evidence="3">
    <location>
        <begin position="24"/>
        <end position="270"/>
    </location>
</feature>
<dbReference type="CDD" id="cd00326">
    <property type="entry name" value="alpha_CA"/>
    <property type="match status" value="1"/>
</dbReference>
<dbReference type="GO" id="GO:0008270">
    <property type="term" value="F:zinc ion binding"/>
    <property type="evidence" value="ECO:0007669"/>
    <property type="project" value="InterPro"/>
</dbReference>
<dbReference type="EMBL" id="OZ034827">
    <property type="protein sequence ID" value="CAL1682740.1"/>
    <property type="molecule type" value="Genomic_DNA"/>
</dbReference>
<dbReference type="PANTHER" id="PTHR18952:SF270">
    <property type="entry name" value="CARBONIC ANHYDRASE"/>
    <property type="match status" value="1"/>
</dbReference>
<evidence type="ECO:0000313" key="5">
    <source>
        <dbReference type="Proteomes" id="UP001497644"/>
    </source>
</evidence>
<comment type="similarity">
    <text evidence="1">Belongs to the alpha-carbonic anhydrase family.</text>
</comment>
<sequence>MGLGHLLMVTLTLLCTGLQAATALEWGYWGKYGPKSWPGMCTTGKKQSPIDIVTEDAIRIDLGALKFDRYDFAFSGTMINNGHTIQVQLHGVPIHLSGGSLPSIYILEQMHFHWSAEHTVDGLRDPLELHLVHYDNQYANFSEAAQHENGVVVVAVLFELNNYDNPDLIPILETTKMVSHWVGKSMIPIRSKLIPLLLLPKDHTTYYRYEGSLTTPGCQESVMWFVMTEKLLISETQVNVFKHVHSHNGTLKYNYRPKQELGDRQVYHRLDGYNSASSLYASSMICTIVNVLLVSLLHKNF</sequence>
<accession>A0AAV2NUH8</accession>
<proteinExistence type="inferred from homology"/>
<feature type="signal peptide" evidence="2">
    <location>
        <begin position="1"/>
        <end position="23"/>
    </location>
</feature>
<organism evidence="4 5">
    <name type="scientific">Lasius platythorax</name>
    <dbReference type="NCBI Taxonomy" id="488582"/>
    <lineage>
        <taxon>Eukaryota</taxon>
        <taxon>Metazoa</taxon>
        <taxon>Ecdysozoa</taxon>
        <taxon>Arthropoda</taxon>
        <taxon>Hexapoda</taxon>
        <taxon>Insecta</taxon>
        <taxon>Pterygota</taxon>
        <taxon>Neoptera</taxon>
        <taxon>Endopterygota</taxon>
        <taxon>Hymenoptera</taxon>
        <taxon>Apocrita</taxon>
        <taxon>Aculeata</taxon>
        <taxon>Formicoidea</taxon>
        <taxon>Formicidae</taxon>
        <taxon>Formicinae</taxon>
        <taxon>Lasius</taxon>
        <taxon>Lasius</taxon>
    </lineage>
</organism>
<evidence type="ECO:0000256" key="2">
    <source>
        <dbReference type="SAM" id="SignalP"/>
    </source>
</evidence>